<dbReference type="EMBL" id="BOMN01000062">
    <property type="protein sequence ID" value="GIE21889.1"/>
    <property type="molecule type" value="Genomic_DNA"/>
</dbReference>
<dbReference type="InterPro" id="IPR012341">
    <property type="entry name" value="6hp_glycosidase-like_sf"/>
</dbReference>
<feature type="domain" description="Protein kinase" evidence="2">
    <location>
        <begin position="212"/>
        <end position="485"/>
    </location>
</feature>
<dbReference type="PROSITE" id="PS50011">
    <property type="entry name" value="PROTEIN_KINASE_DOM"/>
    <property type="match status" value="1"/>
</dbReference>
<gene>
    <name evidence="3" type="ORF">Ahu01nite_049910</name>
</gene>
<dbReference type="Gene3D" id="1.10.510.10">
    <property type="entry name" value="Transferase(Phosphotransferase) domain 1"/>
    <property type="match status" value="1"/>
</dbReference>
<feature type="compositionally biased region" description="Polar residues" evidence="1">
    <location>
        <begin position="786"/>
        <end position="802"/>
    </location>
</feature>
<feature type="region of interest" description="Disordered" evidence="1">
    <location>
        <begin position="774"/>
        <end position="816"/>
    </location>
</feature>
<name>A0ABQ3ZTI2_9ACTN</name>
<sequence length="816" mass="88112">MPSTRSYDDYCLPGSVFFERPAPGLRGEGFPELRLPPGEWTVRESADWRMAMPNGADLPEQGWKLHVSATPATAAGTLAIVADYCTRERLPFKHLPSPGALLRRNSKYASRGGSGKFVTVYPHDFTTAATDLAQLLLGRPGPYILSDRRIGDGPVYARYGGFQPLMVDGVPAIRRPDGVLVPDVRSPSFRLPDWVTLPAILDRPDVRTELPYRVTGALHFSNGGGVYRAERDGRTVVLKEARPHSGLDVAGNDAVHRLRREHEVLCSLAGIPGIPVAYELFEAWEHTFLAMEEIAGVPLGRWIALHSDMYAADDTAYRRRAMALADRLDTLIAAVHERGWVFGDLHPRNVLVGDGDVPHLIDFECASPIADDAVATLGAAGFRAPPGTRGADLDHHALAAIRMTFLVPLTPLLELAPEKLGTHLRHAPELPPATVRRLRDAWAPAREEPGWPGEDPIPALVRAIHASATPERPDRLFPGDVEQFRSGGAGFGYGAAGVLHALTVVGEAVVPAYEQWLCSAPMPDRPGFWTGTHGIAYVLDRLGHPDRAEALLDLHELPDGPDLGLGLAGIGLTLLDLADRRRAGFIDRAVTIAELMITQNGDLPAGLLTGWSGPALLCLRLFERTANDRWLAEADRLLGRDLARCAFRPAGGRQYSDGRRRLPYLGTGSAGVAVVAAELAQYLPDADAVRALPDLRLACRPRLTVYPGLMQGRAGLLLAAPGESPQNLELHAVRYADGIAFPGTTMRRLSMDVHTGTAGVLLALAGQLPFLTPPTPGHPAGVTPEGSPSWTAFSNSRNSSPRTKLMPAPTKTRTAR</sequence>
<dbReference type="Proteomes" id="UP000603200">
    <property type="component" value="Unassembled WGS sequence"/>
</dbReference>
<protein>
    <submittedName>
        <fullName evidence="3">Serine/threonine protein kinase</fullName>
    </submittedName>
</protein>
<dbReference type="InterPro" id="IPR002575">
    <property type="entry name" value="Aminoglycoside_PTrfase"/>
</dbReference>
<reference evidence="3 4" key="1">
    <citation type="submission" date="2021-01" db="EMBL/GenBank/DDBJ databases">
        <title>Whole genome shotgun sequence of Actinoplanes humidus NBRC 14915.</title>
        <authorList>
            <person name="Komaki H."/>
            <person name="Tamura T."/>
        </authorList>
    </citation>
    <scope>NUCLEOTIDE SEQUENCE [LARGE SCALE GENOMIC DNA]</scope>
    <source>
        <strain evidence="3 4">NBRC 14915</strain>
    </source>
</reference>
<evidence type="ECO:0000313" key="4">
    <source>
        <dbReference type="Proteomes" id="UP000603200"/>
    </source>
</evidence>
<dbReference type="InterPro" id="IPR011009">
    <property type="entry name" value="Kinase-like_dom_sf"/>
</dbReference>
<dbReference type="InterPro" id="IPR057929">
    <property type="entry name" value="RamC_N"/>
</dbReference>
<keyword evidence="4" id="KW-1185">Reference proteome</keyword>
<evidence type="ECO:0000256" key="1">
    <source>
        <dbReference type="SAM" id="MobiDB-lite"/>
    </source>
</evidence>
<accession>A0ABQ3ZTI2</accession>
<dbReference type="InterPro" id="IPR058053">
    <property type="entry name" value="RamC_C"/>
</dbReference>
<organism evidence="3 4">
    <name type="scientific">Winogradskya humida</name>
    <dbReference type="NCBI Taxonomy" id="113566"/>
    <lineage>
        <taxon>Bacteria</taxon>
        <taxon>Bacillati</taxon>
        <taxon>Actinomycetota</taxon>
        <taxon>Actinomycetes</taxon>
        <taxon>Micromonosporales</taxon>
        <taxon>Micromonosporaceae</taxon>
        <taxon>Winogradskya</taxon>
    </lineage>
</organism>
<comment type="caution">
    <text evidence="3">The sequence shown here is derived from an EMBL/GenBank/DDBJ whole genome shotgun (WGS) entry which is preliminary data.</text>
</comment>
<proteinExistence type="predicted"/>
<dbReference type="SMART" id="SM01260">
    <property type="entry name" value="LANC_like"/>
    <property type="match status" value="1"/>
</dbReference>
<keyword evidence="3" id="KW-0723">Serine/threonine-protein kinase</keyword>
<dbReference type="RefSeq" id="WP_203838997.1">
    <property type="nucleotide sequence ID" value="NZ_BAAATV010000002.1"/>
</dbReference>
<dbReference type="NCBIfam" id="NF038151">
    <property type="entry name" value="lanthi_synth_III"/>
    <property type="match status" value="1"/>
</dbReference>
<evidence type="ECO:0000259" key="2">
    <source>
        <dbReference type="PROSITE" id="PS50011"/>
    </source>
</evidence>
<dbReference type="InterPro" id="IPR053524">
    <property type="entry name" value="Aerial_hyphae_peptide-synth"/>
</dbReference>
<keyword evidence="3" id="KW-0418">Kinase</keyword>
<dbReference type="SUPFAM" id="SSF56112">
    <property type="entry name" value="Protein kinase-like (PK-like)"/>
    <property type="match status" value="1"/>
</dbReference>
<evidence type="ECO:0000313" key="3">
    <source>
        <dbReference type="EMBL" id="GIE21889.1"/>
    </source>
</evidence>
<keyword evidence="3" id="KW-0808">Transferase</keyword>
<dbReference type="Pfam" id="PF25816">
    <property type="entry name" value="RamC_N"/>
    <property type="match status" value="1"/>
</dbReference>
<dbReference type="GO" id="GO:0004674">
    <property type="term" value="F:protein serine/threonine kinase activity"/>
    <property type="evidence" value="ECO:0007669"/>
    <property type="project" value="UniProtKB-KW"/>
</dbReference>
<dbReference type="InterPro" id="IPR000719">
    <property type="entry name" value="Prot_kinase_dom"/>
</dbReference>
<dbReference type="CDD" id="cd04791">
    <property type="entry name" value="LanC_SerThrkinase"/>
    <property type="match status" value="1"/>
</dbReference>
<dbReference type="Gene3D" id="1.50.10.10">
    <property type="match status" value="1"/>
</dbReference>
<dbReference type="SUPFAM" id="SSF158745">
    <property type="entry name" value="LanC-like"/>
    <property type="match status" value="1"/>
</dbReference>
<dbReference type="Pfam" id="PF01636">
    <property type="entry name" value="APH"/>
    <property type="match status" value="1"/>
</dbReference>
<dbReference type="InterPro" id="IPR007822">
    <property type="entry name" value="LANC-like"/>
</dbReference>